<protein>
    <recommendedName>
        <fullName evidence="1">Schlafen AlbA-2 domain-containing protein</fullName>
    </recommendedName>
</protein>
<gene>
    <name evidence="2" type="ORF">ETSY2_13725</name>
</gene>
<feature type="domain" description="Schlafen AlbA-2" evidence="1">
    <location>
        <begin position="14"/>
        <end position="126"/>
    </location>
</feature>
<feature type="non-terminal residue" evidence="2">
    <location>
        <position position="322"/>
    </location>
</feature>
<evidence type="ECO:0000313" key="2">
    <source>
        <dbReference type="EMBL" id="ETX07007.1"/>
    </source>
</evidence>
<comment type="caution">
    <text evidence="2">The sequence shown here is derived from an EMBL/GenBank/DDBJ whole genome shotgun (WGS) entry which is preliminary data.</text>
</comment>
<dbReference type="InterPro" id="IPR038475">
    <property type="entry name" value="RecG_C_sf"/>
</dbReference>
<dbReference type="PANTHER" id="PTHR30595">
    <property type="entry name" value="GLPR-RELATED TRANSCRIPTIONAL REPRESSOR"/>
    <property type="match status" value="1"/>
</dbReference>
<evidence type="ECO:0000259" key="1">
    <source>
        <dbReference type="Pfam" id="PF04326"/>
    </source>
</evidence>
<dbReference type="Gene3D" id="3.30.565.60">
    <property type="match status" value="1"/>
</dbReference>
<dbReference type="HOGENOM" id="CLU_024970_3_3_7"/>
<evidence type="ECO:0000313" key="3">
    <source>
        <dbReference type="Proteomes" id="UP000019140"/>
    </source>
</evidence>
<sequence>MDEIKLSQRIVRGEDLYTEFKLWPLHVNSLAETLVAFANTDGGQLLLGIDDAGNIIGVEEPDRTMRTVDNVAYNNCEPPLTVRQETVPYASGALVVIVNIPKGDQRPYRTNTGRYTVRTTSGRRPASRQELLRLFQASEHMYFDETLLSQTTRADLDSRAVERFFAQAQGYTLEQLGLSLERVLTNWKLAQLHHEELHLTLAGTLFFCDQPQYFVPYAYITAVRFTGGSPDRDPSDRKRIEGAMPRMLDDAMRFLNIHLPVRHDIHGMTPEIHLELPPDALREVLVNACAHRDYTIQSPIRLFIFDDRVEIRSPGGLPNTIT</sequence>
<dbReference type="Gene3D" id="3.30.950.30">
    <property type="entry name" value="Schlafen, AAA domain"/>
    <property type="match status" value="1"/>
</dbReference>
<dbReference type="InterPro" id="IPR007421">
    <property type="entry name" value="Schlafen_AlbA_2_dom"/>
</dbReference>
<dbReference type="Pfam" id="PF04326">
    <property type="entry name" value="SLFN_AlbA_2"/>
    <property type="match status" value="1"/>
</dbReference>
<dbReference type="Proteomes" id="UP000019140">
    <property type="component" value="Unassembled WGS sequence"/>
</dbReference>
<dbReference type="EMBL" id="AZHX01000550">
    <property type="protein sequence ID" value="ETX07007.1"/>
    <property type="molecule type" value="Genomic_DNA"/>
</dbReference>
<dbReference type="InterPro" id="IPR038461">
    <property type="entry name" value="Schlafen_AlbA_2_dom_sf"/>
</dbReference>
<accession>W4MBI9</accession>
<dbReference type="AlphaFoldDB" id="W4MBI9"/>
<keyword evidence="3" id="KW-1185">Reference proteome</keyword>
<name>W4MBI9_9BACT</name>
<organism evidence="2 3">
    <name type="scientific">Candidatus Entotheonella gemina</name>
    <dbReference type="NCBI Taxonomy" id="1429439"/>
    <lineage>
        <taxon>Bacteria</taxon>
        <taxon>Pseudomonadati</taxon>
        <taxon>Nitrospinota/Tectimicrobiota group</taxon>
        <taxon>Candidatus Tectimicrobiota</taxon>
        <taxon>Candidatus Entotheonellia</taxon>
        <taxon>Candidatus Entotheonellales</taxon>
        <taxon>Candidatus Entotheonellaceae</taxon>
        <taxon>Candidatus Entotheonella</taxon>
    </lineage>
</organism>
<dbReference type="PANTHER" id="PTHR30595:SF6">
    <property type="entry name" value="SCHLAFEN ALBA-2 DOMAIN-CONTAINING PROTEIN"/>
    <property type="match status" value="1"/>
</dbReference>
<reference evidence="2 3" key="1">
    <citation type="journal article" date="2014" name="Nature">
        <title>An environmental bacterial taxon with a large and distinct metabolic repertoire.</title>
        <authorList>
            <person name="Wilson M.C."/>
            <person name="Mori T."/>
            <person name="Ruckert C."/>
            <person name="Uria A.R."/>
            <person name="Helf M.J."/>
            <person name="Takada K."/>
            <person name="Gernert C."/>
            <person name="Steffens U.A."/>
            <person name="Heycke N."/>
            <person name="Schmitt S."/>
            <person name="Rinke C."/>
            <person name="Helfrich E.J."/>
            <person name="Brachmann A.O."/>
            <person name="Gurgui C."/>
            <person name="Wakimoto T."/>
            <person name="Kracht M."/>
            <person name="Crusemann M."/>
            <person name="Hentschel U."/>
            <person name="Abe I."/>
            <person name="Matsunaga S."/>
            <person name="Kalinowski J."/>
            <person name="Takeyama H."/>
            <person name="Piel J."/>
        </authorList>
    </citation>
    <scope>NUCLEOTIDE SEQUENCE [LARGE SCALE GENOMIC DNA]</scope>
    <source>
        <strain evidence="3">TSY2</strain>
    </source>
</reference>
<proteinExistence type="predicted"/>